<sequence length="119" mass="13491">MGRTREQGNRRAFSNCFNELLQSSQSECGRAERKQVEGEQRGVDKGRPGWLEAKCNRRALARVRASPQPSPGERRWPCFSQKAAVSTHACTPRRTSTESAGGVAACVARRPWMRWEDWE</sequence>
<accession>A0A6A6SNQ2</accession>
<dbReference type="EMBL" id="MU004497">
    <property type="protein sequence ID" value="KAF2649319.1"/>
    <property type="molecule type" value="Genomic_DNA"/>
</dbReference>
<evidence type="ECO:0000313" key="1">
    <source>
        <dbReference type="EMBL" id="KAF2649319.1"/>
    </source>
</evidence>
<organism evidence="1 2">
    <name type="scientific">Lophiostoma macrostomum CBS 122681</name>
    <dbReference type="NCBI Taxonomy" id="1314788"/>
    <lineage>
        <taxon>Eukaryota</taxon>
        <taxon>Fungi</taxon>
        <taxon>Dikarya</taxon>
        <taxon>Ascomycota</taxon>
        <taxon>Pezizomycotina</taxon>
        <taxon>Dothideomycetes</taxon>
        <taxon>Pleosporomycetidae</taxon>
        <taxon>Pleosporales</taxon>
        <taxon>Lophiostomataceae</taxon>
        <taxon>Lophiostoma</taxon>
    </lineage>
</organism>
<keyword evidence="2" id="KW-1185">Reference proteome</keyword>
<protein>
    <submittedName>
        <fullName evidence="1">Uncharacterized protein</fullName>
    </submittedName>
</protein>
<gene>
    <name evidence="1" type="ORF">K491DRAFT_207468</name>
</gene>
<reference evidence="1" key="1">
    <citation type="journal article" date="2020" name="Stud. Mycol.">
        <title>101 Dothideomycetes genomes: a test case for predicting lifestyles and emergence of pathogens.</title>
        <authorList>
            <person name="Haridas S."/>
            <person name="Albert R."/>
            <person name="Binder M."/>
            <person name="Bloem J."/>
            <person name="Labutti K."/>
            <person name="Salamov A."/>
            <person name="Andreopoulos B."/>
            <person name="Baker S."/>
            <person name="Barry K."/>
            <person name="Bills G."/>
            <person name="Bluhm B."/>
            <person name="Cannon C."/>
            <person name="Castanera R."/>
            <person name="Culley D."/>
            <person name="Daum C."/>
            <person name="Ezra D."/>
            <person name="Gonzalez J."/>
            <person name="Henrissat B."/>
            <person name="Kuo A."/>
            <person name="Liang C."/>
            <person name="Lipzen A."/>
            <person name="Lutzoni F."/>
            <person name="Magnuson J."/>
            <person name="Mondo S."/>
            <person name="Nolan M."/>
            <person name="Ohm R."/>
            <person name="Pangilinan J."/>
            <person name="Park H.-J."/>
            <person name="Ramirez L."/>
            <person name="Alfaro M."/>
            <person name="Sun H."/>
            <person name="Tritt A."/>
            <person name="Yoshinaga Y."/>
            <person name="Zwiers L.-H."/>
            <person name="Turgeon B."/>
            <person name="Goodwin S."/>
            <person name="Spatafora J."/>
            <person name="Crous P."/>
            <person name="Grigoriev I."/>
        </authorList>
    </citation>
    <scope>NUCLEOTIDE SEQUENCE</scope>
    <source>
        <strain evidence="1">CBS 122681</strain>
    </source>
</reference>
<proteinExistence type="predicted"/>
<dbReference type="Proteomes" id="UP000799324">
    <property type="component" value="Unassembled WGS sequence"/>
</dbReference>
<name>A0A6A6SNQ2_9PLEO</name>
<dbReference type="AlphaFoldDB" id="A0A6A6SNQ2"/>
<evidence type="ECO:0000313" key="2">
    <source>
        <dbReference type="Proteomes" id="UP000799324"/>
    </source>
</evidence>